<dbReference type="KEGG" id="rin:ACS15_5278"/>
<dbReference type="NCBIfam" id="TIGR01409">
    <property type="entry name" value="TAT_signal_seq"/>
    <property type="match status" value="1"/>
</dbReference>
<proteinExistence type="predicted"/>
<dbReference type="InterPro" id="IPR038607">
    <property type="entry name" value="PhoD-like_sf"/>
</dbReference>
<gene>
    <name evidence="2" type="ORF">ACS15_5278</name>
</gene>
<dbReference type="RefSeq" id="WP_021193344.1">
    <property type="nucleotide sequence ID" value="NZ_CP012606.1"/>
</dbReference>
<dbReference type="InterPro" id="IPR006311">
    <property type="entry name" value="TAT_signal"/>
</dbReference>
<dbReference type="EMBL" id="CP012606">
    <property type="protein sequence ID" value="ANH76397.1"/>
    <property type="molecule type" value="Genomic_DNA"/>
</dbReference>
<dbReference type="PANTHER" id="PTHR43606:SF2">
    <property type="entry name" value="ALKALINE PHOSPHATASE FAMILY PROTEIN (AFU_ORTHOLOGUE AFUA_5G03860)"/>
    <property type="match status" value="1"/>
</dbReference>
<dbReference type="SUPFAM" id="SSF56300">
    <property type="entry name" value="Metallo-dependent phosphatases"/>
    <property type="match status" value="1"/>
</dbReference>
<sequence length="555" mass="61071">MSAPIKPRTQAPHGMSRRDFLTLGTATAGLGAFGLTLPDTALATTPAADTNWHAGQLAHLIPAASHDRFLIKASFQAPLAHAPWLIVNGKRVAGERTDTAGRFWRFDVRGLQPATQYTLRIVDAGGKPLADAWPLKTFPAPNATPARLRILAYTCAGGYDGPSIAGKTAWLDMAARRRLLARGMAFAPDAVIANGDHIYWDLQTSQNKPFARQVRELMWTKFGGALDMSVPMSHPKNEPIFTRVCDYQISGLYGTTLRSTPAYFLTDDHDTFENDEFDDKVATLPPEPYGLIGAELTQHRYYPEFLPDANRPVWLPGGDKAGMPTDTNSAFGTLRYGTLLEAVLYDCRRFLDNKGMHARVVPQWVEDWLVARTRAEDTAHFFHVPSLPFAYSSGKLGDWYPDLLDTKTGRLVGNQPKPGWQTGWHAQHQRLVAALGQQQQRAAVIVQGDFHASAVGAMSRSAELEFAHPVHAVMTGTLGTGDMGFPSAFRSIETTPALSVAMQEALRPTEKNGFTIIDVTPEKMTFSLFLWRPPEPVDAIDTLQPALVYEVPRLA</sequence>
<dbReference type="InterPro" id="IPR019546">
    <property type="entry name" value="TAT_signal_bac_arc"/>
</dbReference>
<dbReference type="Gene3D" id="3.60.21.70">
    <property type="entry name" value="PhoD-like phosphatase"/>
    <property type="match status" value="1"/>
</dbReference>
<dbReference type="PROSITE" id="PS51318">
    <property type="entry name" value="TAT"/>
    <property type="match status" value="1"/>
</dbReference>
<name>A0AAC9FUG6_9RALS</name>
<dbReference type="AlphaFoldDB" id="A0AAC9FUG6"/>
<dbReference type="InterPro" id="IPR052900">
    <property type="entry name" value="Phospholipid_Metab_Enz"/>
</dbReference>
<evidence type="ECO:0000313" key="3">
    <source>
        <dbReference type="Proteomes" id="UP000077927"/>
    </source>
</evidence>
<organism evidence="2 3">
    <name type="scientific">Ralstonia insidiosa</name>
    <dbReference type="NCBI Taxonomy" id="190721"/>
    <lineage>
        <taxon>Bacteria</taxon>
        <taxon>Pseudomonadati</taxon>
        <taxon>Pseudomonadota</taxon>
        <taxon>Betaproteobacteria</taxon>
        <taxon>Burkholderiales</taxon>
        <taxon>Burkholderiaceae</taxon>
        <taxon>Ralstonia</taxon>
    </lineage>
</organism>
<reference evidence="2 3" key="1">
    <citation type="submission" date="2015-09" db="EMBL/GenBank/DDBJ databases">
        <authorList>
            <person name="Xu Y."/>
            <person name="Nagy A."/>
            <person name="Liu N.T."/>
            <person name="Nou X."/>
        </authorList>
    </citation>
    <scope>NUCLEOTIDE SEQUENCE [LARGE SCALE GENOMIC DNA]</scope>
    <source>
        <strain evidence="2 3">FC1138</strain>
    </source>
</reference>
<accession>A0AAC9FUG6</accession>
<dbReference type="InterPro" id="IPR029052">
    <property type="entry name" value="Metallo-depent_PP-like"/>
</dbReference>
<dbReference type="PANTHER" id="PTHR43606">
    <property type="entry name" value="PHOSPHATASE, PUTATIVE (AFU_ORTHOLOGUE AFUA_6G08710)-RELATED"/>
    <property type="match status" value="1"/>
</dbReference>
<feature type="domain" description="PhoD-like phosphatase metallophosphatase" evidence="1">
    <location>
        <begin position="182"/>
        <end position="527"/>
    </location>
</feature>
<evidence type="ECO:0000259" key="1">
    <source>
        <dbReference type="Pfam" id="PF09423"/>
    </source>
</evidence>
<dbReference type="InterPro" id="IPR018946">
    <property type="entry name" value="PhoD-like_MPP"/>
</dbReference>
<evidence type="ECO:0000313" key="2">
    <source>
        <dbReference type="EMBL" id="ANH76397.1"/>
    </source>
</evidence>
<dbReference type="Pfam" id="PF09423">
    <property type="entry name" value="PhoD"/>
    <property type="match status" value="1"/>
</dbReference>
<protein>
    <submittedName>
        <fullName evidence="2">Tat (Twin-arginine translocation) pathway signal sequence domain protein</fullName>
    </submittedName>
</protein>
<dbReference type="Proteomes" id="UP000077927">
    <property type="component" value="Chromosome 2"/>
</dbReference>